<evidence type="ECO:0000256" key="1">
    <source>
        <dbReference type="ARBA" id="ARBA00002490"/>
    </source>
</evidence>
<proteinExistence type="inferred from homology"/>
<keyword evidence="6 12" id="KW-0812">Transmembrane</keyword>
<gene>
    <name evidence="13" type="ORF">D9757_002765</name>
</gene>
<name>A0A8H5HW57_9AGAR</name>
<comment type="similarity">
    <text evidence="3">Belongs to the COX16 family.</text>
</comment>
<dbReference type="EMBL" id="JAACJN010000014">
    <property type="protein sequence ID" value="KAF5390657.1"/>
    <property type="molecule type" value="Genomic_DNA"/>
</dbReference>
<evidence type="ECO:0000256" key="4">
    <source>
        <dbReference type="ARBA" id="ARBA00015368"/>
    </source>
</evidence>
<reference evidence="13 14" key="1">
    <citation type="journal article" date="2020" name="ISME J.">
        <title>Uncovering the hidden diversity of litter-decomposition mechanisms in mushroom-forming fungi.</title>
        <authorList>
            <person name="Floudas D."/>
            <person name="Bentzer J."/>
            <person name="Ahren D."/>
            <person name="Johansson T."/>
            <person name="Persson P."/>
            <person name="Tunlid A."/>
        </authorList>
    </citation>
    <scope>NUCLEOTIDE SEQUENCE [LARGE SCALE GENOMIC DNA]</scope>
    <source>
        <strain evidence="13 14">CBS 406.79</strain>
    </source>
</reference>
<keyword evidence="8 12" id="KW-1133">Transmembrane helix</keyword>
<comment type="subcellular location">
    <subcellularLocation>
        <location evidence="2">Mitochondrion inner membrane</location>
        <topology evidence="2">Single-pass membrane protein</topology>
    </subcellularLocation>
</comment>
<evidence type="ECO:0000313" key="13">
    <source>
        <dbReference type="EMBL" id="KAF5390657.1"/>
    </source>
</evidence>
<comment type="function">
    <text evidence="1">Required for the assembly of the mitochondrial respiratory chain complex IV (CIV), also known as cytochrome c oxidase. May participate in merging the COX1 and COX2 assembly lines.</text>
</comment>
<evidence type="ECO:0000256" key="9">
    <source>
        <dbReference type="ARBA" id="ARBA00023128"/>
    </source>
</evidence>
<organism evidence="13 14">
    <name type="scientific">Collybiopsis confluens</name>
    <dbReference type="NCBI Taxonomy" id="2823264"/>
    <lineage>
        <taxon>Eukaryota</taxon>
        <taxon>Fungi</taxon>
        <taxon>Dikarya</taxon>
        <taxon>Basidiomycota</taxon>
        <taxon>Agaricomycotina</taxon>
        <taxon>Agaricomycetes</taxon>
        <taxon>Agaricomycetidae</taxon>
        <taxon>Agaricales</taxon>
        <taxon>Marasmiineae</taxon>
        <taxon>Omphalotaceae</taxon>
        <taxon>Collybiopsis</taxon>
    </lineage>
</organism>
<evidence type="ECO:0000256" key="5">
    <source>
        <dbReference type="ARBA" id="ARBA00019222"/>
    </source>
</evidence>
<evidence type="ECO:0000256" key="8">
    <source>
        <dbReference type="ARBA" id="ARBA00022989"/>
    </source>
</evidence>
<dbReference type="Pfam" id="PF14138">
    <property type="entry name" value="COX16"/>
    <property type="match status" value="1"/>
</dbReference>
<evidence type="ECO:0000256" key="12">
    <source>
        <dbReference type="SAM" id="Phobius"/>
    </source>
</evidence>
<evidence type="ECO:0000256" key="2">
    <source>
        <dbReference type="ARBA" id="ARBA00004434"/>
    </source>
</evidence>
<evidence type="ECO:0000256" key="3">
    <source>
        <dbReference type="ARBA" id="ARBA00008370"/>
    </source>
</evidence>
<evidence type="ECO:0000256" key="11">
    <source>
        <dbReference type="SAM" id="MobiDB-lite"/>
    </source>
</evidence>
<dbReference type="PANTHER" id="PTHR17130">
    <property type="entry name" value="MITOCHONDRIAL OUTER MEMBRANE PROTEIN 25"/>
    <property type="match status" value="1"/>
</dbReference>
<sequence>MQVLMLRLDMARFETKPLNPSRLNRAVQKNPALFGIPFILLMVAASYGMSTFTQTRYDLHDQKVKQVTKEQELGLDKERKKFDIREEYFKLSAQADEGWESKRIQRPKGLPEWGVPPTIENPSKSKL</sequence>
<feature type="transmembrane region" description="Helical" evidence="12">
    <location>
        <begin position="32"/>
        <end position="49"/>
    </location>
</feature>
<keyword evidence="14" id="KW-1185">Reference proteome</keyword>
<protein>
    <recommendedName>
        <fullName evidence="4">Cytochrome c oxidase assembly protein COX16, mitochondrial</fullName>
    </recommendedName>
    <alternativeName>
        <fullName evidence="5">Cytochrome c oxidase assembly protein cox16, mitochondrial</fullName>
    </alternativeName>
</protein>
<keyword evidence="9" id="KW-0496">Mitochondrion</keyword>
<evidence type="ECO:0000256" key="10">
    <source>
        <dbReference type="ARBA" id="ARBA00023136"/>
    </source>
</evidence>
<dbReference type="PANTHER" id="PTHR17130:SF14">
    <property type="entry name" value="CYTOCHROME C OXIDASE ASSEMBLY PROTEIN COX16 HOMOLOG, MITOCHONDRIAL"/>
    <property type="match status" value="1"/>
</dbReference>
<evidence type="ECO:0000256" key="7">
    <source>
        <dbReference type="ARBA" id="ARBA00022792"/>
    </source>
</evidence>
<dbReference type="OrthoDB" id="5516033at2759"/>
<dbReference type="InterPro" id="IPR020164">
    <property type="entry name" value="Cyt_c_Oxase_assmbl_COX16"/>
</dbReference>
<evidence type="ECO:0000313" key="14">
    <source>
        <dbReference type="Proteomes" id="UP000518752"/>
    </source>
</evidence>
<dbReference type="Proteomes" id="UP000518752">
    <property type="component" value="Unassembled WGS sequence"/>
</dbReference>
<dbReference type="AlphaFoldDB" id="A0A8H5HW57"/>
<dbReference type="GO" id="GO:0005743">
    <property type="term" value="C:mitochondrial inner membrane"/>
    <property type="evidence" value="ECO:0007669"/>
    <property type="project" value="UniProtKB-SubCell"/>
</dbReference>
<keyword evidence="7" id="KW-0999">Mitochondrion inner membrane</keyword>
<accession>A0A8H5HW57</accession>
<feature type="region of interest" description="Disordered" evidence="11">
    <location>
        <begin position="98"/>
        <end position="127"/>
    </location>
</feature>
<evidence type="ECO:0000256" key="6">
    <source>
        <dbReference type="ARBA" id="ARBA00022692"/>
    </source>
</evidence>
<comment type="caution">
    <text evidence="13">The sequence shown here is derived from an EMBL/GenBank/DDBJ whole genome shotgun (WGS) entry which is preliminary data.</text>
</comment>
<keyword evidence="10 12" id="KW-0472">Membrane</keyword>
<dbReference type="GO" id="GO:0033617">
    <property type="term" value="P:mitochondrial respiratory chain complex IV assembly"/>
    <property type="evidence" value="ECO:0007669"/>
    <property type="project" value="TreeGrafter"/>
</dbReference>